<evidence type="ECO:0000256" key="4">
    <source>
        <dbReference type="ARBA" id="ARBA00022723"/>
    </source>
</evidence>
<evidence type="ECO:0000256" key="13">
    <source>
        <dbReference type="RuleBase" id="RU365017"/>
    </source>
</evidence>
<comment type="caution">
    <text evidence="17">The sequence shown here is derived from an EMBL/GenBank/DDBJ whole genome shotgun (WGS) entry which is preliminary data.</text>
</comment>
<evidence type="ECO:0000256" key="14">
    <source>
        <dbReference type="SAM" id="Phobius"/>
    </source>
</evidence>
<evidence type="ECO:0000259" key="15">
    <source>
        <dbReference type="Pfam" id="PF04261"/>
    </source>
</evidence>
<evidence type="ECO:0000256" key="7">
    <source>
        <dbReference type="ARBA" id="ARBA00023004"/>
    </source>
</evidence>
<name>A0A150F2A5_9BACI</name>
<evidence type="ECO:0000256" key="10">
    <source>
        <dbReference type="ARBA" id="ARBA00033771"/>
    </source>
</evidence>
<dbReference type="GO" id="GO:0004325">
    <property type="term" value="F:ferrochelatase activity"/>
    <property type="evidence" value="ECO:0007669"/>
    <property type="project" value="UniProtKB-EC"/>
</dbReference>
<gene>
    <name evidence="17" type="ORF">AXI58_04770</name>
</gene>
<dbReference type="InterPro" id="IPR006313">
    <property type="entry name" value="EfeB/EfeN"/>
</dbReference>
<keyword evidence="4 13" id="KW-0479">Metal-binding</keyword>
<dbReference type="OrthoDB" id="9781066at2"/>
<evidence type="ECO:0000256" key="2">
    <source>
        <dbReference type="ARBA" id="ARBA00022559"/>
    </source>
</evidence>
<dbReference type="GO" id="GO:0005829">
    <property type="term" value="C:cytosol"/>
    <property type="evidence" value="ECO:0007669"/>
    <property type="project" value="TreeGrafter"/>
</dbReference>
<keyword evidence="5" id="KW-0732">Signal</keyword>
<keyword evidence="14" id="KW-0472">Membrane</keyword>
<keyword evidence="8" id="KW-0456">Lyase</keyword>
<evidence type="ECO:0000313" key="17">
    <source>
        <dbReference type="EMBL" id="KXZ12998.1"/>
    </source>
</evidence>
<feature type="transmembrane region" description="Helical" evidence="14">
    <location>
        <begin position="21"/>
        <end position="41"/>
    </location>
</feature>
<dbReference type="PROSITE" id="PS51404">
    <property type="entry name" value="DYP_PEROXIDASE"/>
    <property type="match status" value="1"/>
</dbReference>
<reference evidence="18" key="1">
    <citation type="submission" date="2016-02" db="EMBL/GenBank/DDBJ databases">
        <authorList>
            <person name="Dunlap C."/>
        </authorList>
    </citation>
    <scope>NUCLEOTIDE SEQUENCE [LARGE SCALE GENOMIC DNA]</scope>
    <source>
        <strain evidence="18">NRRL B-41092</strain>
    </source>
</reference>
<comment type="cofactor">
    <cofactor evidence="13">
        <name>heme b</name>
        <dbReference type="ChEBI" id="CHEBI:60344"/>
    </cofactor>
    <text evidence="13">Binds 1 heme b (iron(II)-protoporphyrin IX) group non-covalently per subunit.</text>
</comment>
<dbReference type="GO" id="GO:0033212">
    <property type="term" value="P:iron import into cell"/>
    <property type="evidence" value="ECO:0007669"/>
    <property type="project" value="InterPro"/>
</dbReference>
<dbReference type="GO" id="GO:0020037">
    <property type="term" value="F:heme binding"/>
    <property type="evidence" value="ECO:0007669"/>
    <property type="project" value="InterPro"/>
</dbReference>
<comment type="function">
    <text evidence="13">Involved in the recovery of exogenous heme iron. Extracts iron from heme while preserving the protoporphyrin ring intact.</text>
</comment>
<evidence type="ECO:0000256" key="8">
    <source>
        <dbReference type="ARBA" id="ARBA00023239"/>
    </source>
</evidence>
<feature type="domain" description="Dyp-type peroxidase N-terminal" evidence="15">
    <location>
        <begin position="66"/>
        <end position="225"/>
    </location>
</feature>
<evidence type="ECO:0000256" key="1">
    <source>
        <dbReference type="ARBA" id="ARBA00004196"/>
    </source>
</evidence>
<dbReference type="GO" id="GO:0030313">
    <property type="term" value="C:cell envelope"/>
    <property type="evidence" value="ECO:0007669"/>
    <property type="project" value="UniProtKB-SubCell"/>
</dbReference>
<dbReference type="GO" id="GO:0004601">
    <property type="term" value="F:peroxidase activity"/>
    <property type="evidence" value="ECO:0007669"/>
    <property type="project" value="UniProtKB-KW"/>
</dbReference>
<keyword evidence="18" id="KW-1185">Reference proteome</keyword>
<dbReference type="RefSeq" id="WP_061523227.1">
    <property type="nucleotide sequence ID" value="NZ_JARLZY010000012.1"/>
</dbReference>
<dbReference type="GO" id="GO:0046872">
    <property type="term" value="F:metal ion binding"/>
    <property type="evidence" value="ECO:0007669"/>
    <property type="project" value="UniProtKB-KW"/>
</dbReference>
<dbReference type="Pfam" id="PF04261">
    <property type="entry name" value="Dyp_perox_N"/>
    <property type="match status" value="1"/>
</dbReference>
<dbReference type="NCBIfam" id="TIGR01413">
    <property type="entry name" value="Dyp_perox_fam"/>
    <property type="match status" value="1"/>
</dbReference>
<dbReference type="Proteomes" id="UP000075430">
    <property type="component" value="Unassembled WGS sequence"/>
</dbReference>
<evidence type="ECO:0000313" key="18">
    <source>
        <dbReference type="Proteomes" id="UP000075430"/>
    </source>
</evidence>
<comment type="catalytic activity">
    <reaction evidence="12">
        <text>heme b + 2 H(+) = protoporphyrin IX + Fe(2+)</text>
        <dbReference type="Rhea" id="RHEA:22584"/>
        <dbReference type="ChEBI" id="CHEBI:15378"/>
        <dbReference type="ChEBI" id="CHEBI:29033"/>
        <dbReference type="ChEBI" id="CHEBI:57306"/>
        <dbReference type="ChEBI" id="CHEBI:60344"/>
        <dbReference type="EC" id="4.98.1.1"/>
    </reaction>
    <physiologicalReaction direction="left-to-right" evidence="12">
        <dbReference type="Rhea" id="RHEA:22585"/>
    </physiologicalReaction>
</comment>
<accession>A0A150F2A5</accession>
<dbReference type="InterPro" id="IPR006314">
    <property type="entry name" value="Dyp_peroxidase"/>
</dbReference>
<dbReference type="EC" id="1.11.1.-" evidence="13"/>
<dbReference type="InterPro" id="IPR048327">
    <property type="entry name" value="Dyp_perox_N"/>
</dbReference>
<dbReference type="Pfam" id="PF10518">
    <property type="entry name" value="TAT_signal"/>
    <property type="match status" value="1"/>
</dbReference>
<dbReference type="Pfam" id="PF20628">
    <property type="entry name" value="Dyp_perox_C"/>
    <property type="match status" value="1"/>
</dbReference>
<dbReference type="SUPFAM" id="SSF54909">
    <property type="entry name" value="Dimeric alpha+beta barrel"/>
    <property type="match status" value="1"/>
</dbReference>
<dbReference type="PANTHER" id="PTHR30521:SF4">
    <property type="entry name" value="DEFERROCHELATASE"/>
    <property type="match status" value="1"/>
</dbReference>
<dbReference type="EMBL" id="LSBA01000039">
    <property type="protein sequence ID" value="KXZ12998.1"/>
    <property type="molecule type" value="Genomic_DNA"/>
</dbReference>
<dbReference type="InterPro" id="IPR019546">
    <property type="entry name" value="TAT_signal_bac_arc"/>
</dbReference>
<evidence type="ECO:0000256" key="9">
    <source>
        <dbReference type="ARBA" id="ARBA00025737"/>
    </source>
</evidence>
<sequence length="419" mass="45780">MSDEQNKDKQIHRRDVLKWGAVAGAAVAVGASGLGGLAPLFKPAATASKQSEDKNEQIVPFYGKHQAGITTAHQTYVYFAALDVTSSDKADVISLFRNWTSLTQLLTSGATLSGEQKNKYMPPQDTGESQDLAPANLTVTFGFGPGFFEKDGKDGKDRFGLKDKKPKHLADLPAMPNDNLDKKQGGGDISVQVCADNEQTAFHAMRNLIKQSIGVCEVRYLNKGFLSGGKNGETPRNLFGFKDGTGNQSTKDENLMNSIVWVQSGEPDWMTGGTYMAYRKIKMFLEIWDRSSLKDQEDTFGRIKSSGAPFGQKKETDPVKLNQIPADSHVSVAKSTGRQILRRAFSYTDGIDPKTGYVDAGLLFISFQKDPDRQFVPMLKALSAKDALNEYTQTIGSALFACPGGCKKGEYIAQRLLES</sequence>
<evidence type="ECO:0000256" key="3">
    <source>
        <dbReference type="ARBA" id="ARBA00022617"/>
    </source>
</evidence>
<proteinExistence type="inferred from homology"/>
<keyword evidence="6 13" id="KW-0560">Oxidoreductase</keyword>
<comment type="subcellular location">
    <subcellularLocation>
        <location evidence="1">Cell envelope</location>
    </subcellularLocation>
</comment>
<evidence type="ECO:0000256" key="12">
    <source>
        <dbReference type="ARBA" id="ARBA00048856"/>
    </source>
</evidence>
<keyword evidence="3 13" id="KW-0349">Heme</keyword>
<dbReference type="AlphaFoldDB" id="A0A150F2A5"/>
<protein>
    <recommendedName>
        <fullName evidence="10 13">Deferrochelatase</fullName>
        <ecNumber evidence="13">1.11.1.-</ecNumber>
    </recommendedName>
    <alternativeName>
        <fullName evidence="11 13">Peroxidase EfeB</fullName>
    </alternativeName>
</protein>
<feature type="domain" description="Dyp-type peroxidase C-terminal" evidence="16">
    <location>
        <begin position="234"/>
        <end position="407"/>
    </location>
</feature>
<dbReference type="PROSITE" id="PS51318">
    <property type="entry name" value="TAT"/>
    <property type="match status" value="1"/>
</dbReference>
<comment type="similarity">
    <text evidence="9 13">Belongs to the DyP-type peroxidase family.</text>
</comment>
<keyword evidence="2 13" id="KW-0575">Peroxidase</keyword>
<evidence type="ECO:0000256" key="11">
    <source>
        <dbReference type="ARBA" id="ARBA00033775"/>
    </source>
</evidence>
<dbReference type="STRING" id="1793963.AXI58_04770"/>
<organism evidence="17 18">
    <name type="scientific">Bacillus nakamurai</name>
    <dbReference type="NCBI Taxonomy" id="1793963"/>
    <lineage>
        <taxon>Bacteria</taxon>
        <taxon>Bacillati</taxon>
        <taxon>Bacillota</taxon>
        <taxon>Bacilli</taxon>
        <taxon>Bacillales</taxon>
        <taxon>Bacillaceae</taxon>
        <taxon>Bacillus</taxon>
    </lineage>
</organism>
<dbReference type="PANTHER" id="PTHR30521">
    <property type="entry name" value="DEFERROCHELATASE/PEROXIDASE"/>
    <property type="match status" value="1"/>
</dbReference>
<evidence type="ECO:0000256" key="6">
    <source>
        <dbReference type="ARBA" id="ARBA00023002"/>
    </source>
</evidence>
<evidence type="ECO:0000256" key="5">
    <source>
        <dbReference type="ARBA" id="ARBA00022729"/>
    </source>
</evidence>
<dbReference type="InterPro" id="IPR048328">
    <property type="entry name" value="Dyp_perox_C"/>
</dbReference>
<keyword evidence="7 13" id="KW-0408">Iron</keyword>
<evidence type="ECO:0000259" key="16">
    <source>
        <dbReference type="Pfam" id="PF20628"/>
    </source>
</evidence>
<keyword evidence="14" id="KW-1133">Transmembrane helix</keyword>
<dbReference type="NCBIfam" id="TIGR01412">
    <property type="entry name" value="tat_substr_1"/>
    <property type="match status" value="1"/>
</dbReference>
<keyword evidence="14" id="KW-0812">Transmembrane</keyword>
<dbReference type="InterPro" id="IPR006311">
    <property type="entry name" value="TAT_signal"/>
</dbReference>
<dbReference type="InterPro" id="IPR011008">
    <property type="entry name" value="Dimeric_a/b-barrel"/>
</dbReference>